<accession>A0ABP7TKG6</accession>
<dbReference type="RefSeq" id="WP_345050947.1">
    <property type="nucleotide sequence ID" value="NZ_BAABDK010000010.1"/>
</dbReference>
<gene>
    <name evidence="1" type="ORF">GCM10022409_09570</name>
</gene>
<proteinExistence type="predicted"/>
<dbReference type="EMBL" id="BAABDK010000010">
    <property type="protein sequence ID" value="GAA4027652.1"/>
    <property type="molecule type" value="Genomic_DNA"/>
</dbReference>
<organism evidence="1 2">
    <name type="scientific">Hymenobacter glaciei</name>
    <dbReference type="NCBI Taxonomy" id="877209"/>
    <lineage>
        <taxon>Bacteria</taxon>
        <taxon>Pseudomonadati</taxon>
        <taxon>Bacteroidota</taxon>
        <taxon>Cytophagia</taxon>
        <taxon>Cytophagales</taxon>
        <taxon>Hymenobacteraceae</taxon>
        <taxon>Hymenobacter</taxon>
    </lineage>
</organism>
<protein>
    <submittedName>
        <fullName evidence="1">Uncharacterized protein</fullName>
    </submittedName>
</protein>
<comment type="caution">
    <text evidence="1">The sequence shown here is derived from an EMBL/GenBank/DDBJ whole genome shotgun (WGS) entry which is preliminary data.</text>
</comment>
<reference evidence="2" key="1">
    <citation type="journal article" date="2019" name="Int. J. Syst. Evol. Microbiol.">
        <title>The Global Catalogue of Microorganisms (GCM) 10K type strain sequencing project: providing services to taxonomists for standard genome sequencing and annotation.</title>
        <authorList>
            <consortium name="The Broad Institute Genomics Platform"/>
            <consortium name="The Broad Institute Genome Sequencing Center for Infectious Disease"/>
            <person name="Wu L."/>
            <person name="Ma J."/>
        </authorList>
    </citation>
    <scope>NUCLEOTIDE SEQUENCE [LARGE SCALE GENOMIC DNA]</scope>
    <source>
        <strain evidence="2">JCM 17225</strain>
    </source>
</reference>
<keyword evidence="2" id="KW-1185">Reference proteome</keyword>
<evidence type="ECO:0000313" key="2">
    <source>
        <dbReference type="Proteomes" id="UP001501469"/>
    </source>
</evidence>
<sequence length="185" mass="20276">MARVTHNLLLQGISGKIGPLVVRQVGGQTIVQAAENKAKRAPRSPRQQAHLDRMYQAQLYAKAQLRDPAAKAHYAARIDQRRTSAYTVAIADYMRAPEILGLDARAYHGRPGDALLVQATDDFEVIAVILRFLAPSGAELETGPATLQPAGYWHYAVRQNHAAGTTCDVEAHDRPGNCTTRHFTL</sequence>
<name>A0ABP7TKG6_9BACT</name>
<dbReference type="Proteomes" id="UP001501469">
    <property type="component" value="Unassembled WGS sequence"/>
</dbReference>
<evidence type="ECO:0000313" key="1">
    <source>
        <dbReference type="EMBL" id="GAA4027652.1"/>
    </source>
</evidence>